<proteinExistence type="predicted"/>
<gene>
    <name evidence="2" type="ORF">DMAD_01040</name>
</gene>
<dbReference type="AlphaFoldDB" id="A0AAU9G0Q3"/>
<protein>
    <submittedName>
        <fullName evidence="2">Uncharacterized protein</fullName>
    </submittedName>
</protein>
<dbReference type="Proteomes" id="UP001500889">
    <property type="component" value="Chromosome A"/>
</dbReference>
<sequence>MDNQDNKNGDLTATELAKFQYYMEKWFLPPLDLKNDIVYCQRALRDFLKVHSLVSEVFSQQEDADPVAMRRILDELEQEIYEINAECQYQMLRLDEEVVGFLKKLEEIEVKTDMKEANAHVSTLLVPLIANEDYIIIPQNVASRDNEETLIRKHFLLSQEGEDPPMNLSDLDDNIALMLGPTDTTIQIELENGDTEQAETLETSQEQATPTQSQPSVPASLLRSLPDTVIRKVEQSESQPPPLLIANSTLKPQRSLLIPRKQPETFGLQHKKRISSTSPPPLAPITIEFPQAQTEVQETSQAELCFEQMEASRGNLRQVLKRSRKTKQMPRLCYEDNVELTTIETDVKRKPGKMSNVAKALQNTASSSSVAEKPDKQPPTPPPLPSPPLPKRQSTGPGNKTSKLRKTFRKSSPEVQPEGQAARGSPSASSDDSTTQELQQEQQRLSASAAQWRDEPRETRVTPAEYGQETFLRIFGLYTPEVITKLSQRHSKRKRRNVQNASGVDFHYGQQVNATLDTPMGRQKKVKNKPEFLLSPKEKRLQAKKADVRKSKTPDKAAALEASQTAMADGEEAVAGIAAAKCRKCRGECQHCRLCKRLVVGKDDGVCELCDGAFHKDCHQPTKSRLLLQTQKKRCPACCENLLSASSSSSSSGGSNNNNNNNANTSNTSSGSNSSGSSNTTKKSGGAQTV</sequence>
<feature type="region of interest" description="Disordered" evidence="1">
    <location>
        <begin position="197"/>
        <end position="220"/>
    </location>
</feature>
<dbReference type="EMBL" id="AP029266">
    <property type="protein sequence ID" value="BFG01242.1"/>
    <property type="molecule type" value="Genomic_DNA"/>
</dbReference>
<feature type="compositionally biased region" description="Pro residues" evidence="1">
    <location>
        <begin position="377"/>
        <end position="390"/>
    </location>
</feature>
<feature type="compositionally biased region" description="Polar residues" evidence="1">
    <location>
        <begin position="392"/>
        <end position="401"/>
    </location>
</feature>
<organism evidence="2 3">
    <name type="scientific">Drosophila madeirensis</name>
    <name type="common">Fruit fly</name>
    <dbReference type="NCBI Taxonomy" id="30013"/>
    <lineage>
        <taxon>Eukaryota</taxon>
        <taxon>Metazoa</taxon>
        <taxon>Ecdysozoa</taxon>
        <taxon>Arthropoda</taxon>
        <taxon>Hexapoda</taxon>
        <taxon>Insecta</taxon>
        <taxon>Pterygota</taxon>
        <taxon>Neoptera</taxon>
        <taxon>Endopterygota</taxon>
        <taxon>Diptera</taxon>
        <taxon>Brachycera</taxon>
        <taxon>Muscomorpha</taxon>
        <taxon>Ephydroidea</taxon>
        <taxon>Drosophilidae</taxon>
        <taxon>Drosophila</taxon>
        <taxon>Sophophora</taxon>
    </lineage>
</organism>
<evidence type="ECO:0000256" key="1">
    <source>
        <dbReference type="SAM" id="MobiDB-lite"/>
    </source>
</evidence>
<reference evidence="2 3" key="1">
    <citation type="submission" date="2024-02" db="EMBL/GenBank/DDBJ databases">
        <title>A chromosome-level genome assembly of Drosophila madeirensis, a fruit fly species endemic to Madeira island.</title>
        <authorList>
            <person name="Tomihara K."/>
            <person name="Llopart A."/>
            <person name="Yamamoto D."/>
        </authorList>
    </citation>
    <scope>NUCLEOTIDE SEQUENCE [LARGE SCALE GENOMIC DNA]</scope>
    <source>
        <strain evidence="2 3">RF1</strain>
    </source>
</reference>
<feature type="compositionally biased region" description="Low complexity" evidence="1">
    <location>
        <begin position="433"/>
        <end position="451"/>
    </location>
</feature>
<evidence type="ECO:0000313" key="2">
    <source>
        <dbReference type="EMBL" id="BFG01242.1"/>
    </source>
</evidence>
<evidence type="ECO:0000313" key="3">
    <source>
        <dbReference type="Proteomes" id="UP001500889"/>
    </source>
</evidence>
<feature type="compositionally biased region" description="Polar residues" evidence="1">
    <location>
        <begin position="200"/>
        <end position="217"/>
    </location>
</feature>
<accession>A0AAU9G0Q3</accession>
<keyword evidence="3" id="KW-1185">Reference proteome</keyword>
<name>A0AAU9G0Q3_DROMD</name>
<feature type="region of interest" description="Disordered" evidence="1">
    <location>
        <begin position="361"/>
        <end position="464"/>
    </location>
</feature>
<feature type="region of interest" description="Disordered" evidence="1">
    <location>
        <begin position="646"/>
        <end position="690"/>
    </location>
</feature>
<feature type="compositionally biased region" description="Polar residues" evidence="1">
    <location>
        <begin position="361"/>
        <end position="370"/>
    </location>
</feature>